<dbReference type="STRING" id="1912961.BU204_10975"/>
<dbReference type="InterPro" id="IPR018110">
    <property type="entry name" value="Mandel_Rmase/mucon_lact_enz_CS"/>
</dbReference>
<dbReference type="FunFam" id="3.20.20.120:FF:000005">
    <property type="entry name" value="Putative L-rhamnonate dehydratase"/>
    <property type="match status" value="1"/>
</dbReference>
<comment type="caution">
    <text evidence="5">The sequence shown here is derived from an EMBL/GenBank/DDBJ whole genome shotgun (WGS) entry which is preliminary data.</text>
</comment>
<feature type="domain" description="Mandelate racemase/muconate lactonizing enzyme C-terminal" evidence="4">
    <location>
        <begin position="143"/>
        <end position="267"/>
    </location>
</feature>
<keyword evidence="2" id="KW-0479">Metal-binding</keyword>
<dbReference type="PANTHER" id="PTHR48080">
    <property type="entry name" value="D-GALACTONATE DEHYDRATASE-RELATED"/>
    <property type="match status" value="1"/>
</dbReference>
<dbReference type="Pfam" id="PF02746">
    <property type="entry name" value="MR_MLE_N"/>
    <property type="match status" value="1"/>
</dbReference>
<dbReference type="EMBL" id="MSIE01000016">
    <property type="protein sequence ID" value="OLF17463.1"/>
    <property type="molecule type" value="Genomic_DNA"/>
</dbReference>
<comment type="similarity">
    <text evidence="1">Belongs to the mandelate racemase/muconate lactonizing enzyme family. GalD subfamily.</text>
</comment>
<protein>
    <submittedName>
        <fullName evidence="5">Starvation-sensing protein RspA</fullName>
    </submittedName>
</protein>
<dbReference type="InterPro" id="IPR013342">
    <property type="entry name" value="Mandelate_racemase_C"/>
</dbReference>
<reference evidence="5 6" key="1">
    <citation type="submission" date="2016-12" db="EMBL/GenBank/DDBJ databases">
        <title>The draft genome sequence of Actinophytocola sp. 11-183.</title>
        <authorList>
            <person name="Wang W."/>
            <person name="Yuan L."/>
        </authorList>
    </citation>
    <scope>NUCLEOTIDE SEQUENCE [LARGE SCALE GENOMIC DNA]</scope>
    <source>
        <strain evidence="5 6">11-183</strain>
    </source>
</reference>
<dbReference type="Gene3D" id="3.30.390.10">
    <property type="entry name" value="Enolase-like, N-terminal domain"/>
    <property type="match status" value="1"/>
</dbReference>
<dbReference type="PROSITE" id="PS00908">
    <property type="entry name" value="MR_MLE_1"/>
    <property type="match status" value="1"/>
</dbReference>
<dbReference type="SMART" id="SM00922">
    <property type="entry name" value="MR_MLE"/>
    <property type="match status" value="1"/>
</dbReference>
<name>A0A1Q8CSY7_9PSEU</name>
<evidence type="ECO:0000259" key="4">
    <source>
        <dbReference type="SMART" id="SM00922"/>
    </source>
</evidence>
<dbReference type="Pfam" id="PF13378">
    <property type="entry name" value="MR_MLE_C"/>
    <property type="match status" value="1"/>
</dbReference>
<sequence length="416" mass="44392">MRETQAPWPARDTLSITGVRAIVTAPEGIPLVVVRVDTSEPGLYGLGCATFTQRFHAVAAAVDRHVAPLLVGRHPADIEDINRLVHLSSYWRNGPVLNNALSGVDQALWDIAGKRAGMPVYELLGGRVRAAADTYLHASGATVTETIEHAAALVEQGYRHVRLQTGGPGLGTYGAPGIAGGYPRAPYPDGWDVNRYLATTPALFAEARRVLGDGVELLHDVHSRLTPKQAVVLARALEPYRLYFLEDVVAPEHYDRLPEVTAASPVPIAVGEQLSSLTDAARLVQSHAVDLLRVHVSTVGGLSAGRKLAAVCELNGVLTAWHGPGDVSPVGMAANIALDVTSAAFGIQEGHVYSDETREVFPGTPVARDGYLHPSPDPGWGVDLDERLAARYPPVTGLHERWAATVRRPDGGLESP</sequence>
<dbReference type="OrthoDB" id="5241672at2"/>
<evidence type="ECO:0000256" key="1">
    <source>
        <dbReference type="ARBA" id="ARBA00010339"/>
    </source>
</evidence>
<dbReference type="AlphaFoldDB" id="A0A1Q8CSY7"/>
<evidence type="ECO:0000256" key="3">
    <source>
        <dbReference type="ARBA" id="ARBA00022842"/>
    </source>
</evidence>
<dbReference type="InterPro" id="IPR013341">
    <property type="entry name" value="Mandelate_racemase_N_dom"/>
</dbReference>
<evidence type="ECO:0000313" key="6">
    <source>
        <dbReference type="Proteomes" id="UP000185596"/>
    </source>
</evidence>
<dbReference type="SUPFAM" id="SSF54826">
    <property type="entry name" value="Enolase N-terminal domain-like"/>
    <property type="match status" value="1"/>
</dbReference>
<keyword evidence="3" id="KW-0460">Magnesium</keyword>
<gene>
    <name evidence="5" type="ORF">BU204_10975</name>
</gene>
<dbReference type="Gene3D" id="3.20.20.120">
    <property type="entry name" value="Enolase-like C-terminal domain"/>
    <property type="match status" value="1"/>
</dbReference>
<dbReference type="SFLD" id="SFLDS00001">
    <property type="entry name" value="Enolase"/>
    <property type="match status" value="1"/>
</dbReference>
<evidence type="ECO:0000256" key="2">
    <source>
        <dbReference type="ARBA" id="ARBA00022723"/>
    </source>
</evidence>
<dbReference type="InterPro" id="IPR029065">
    <property type="entry name" value="Enolase_C-like"/>
</dbReference>
<organism evidence="5 6">
    <name type="scientific">Actinophytocola xanthii</name>
    <dbReference type="NCBI Taxonomy" id="1912961"/>
    <lineage>
        <taxon>Bacteria</taxon>
        <taxon>Bacillati</taxon>
        <taxon>Actinomycetota</taxon>
        <taxon>Actinomycetes</taxon>
        <taxon>Pseudonocardiales</taxon>
        <taxon>Pseudonocardiaceae</taxon>
    </lineage>
</organism>
<dbReference type="SUPFAM" id="SSF51604">
    <property type="entry name" value="Enolase C-terminal domain-like"/>
    <property type="match status" value="1"/>
</dbReference>
<dbReference type="GO" id="GO:0009063">
    <property type="term" value="P:amino acid catabolic process"/>
    <property type="evidence" value="ECO:0007669"/>
    <property type="project" value="InterPro"/>
</dbReference>
<dbReference type="RefSeq" id="WP_075125514.1">
    <property type="nucleotide sequence ID" value="NZ_MSIE01000016.1"/>
</dbReference>
<dbReference type="InterPro" id="IPR034593">
    <property type="entry name" value="DgoD-like"/>
</dbReference>
<dbReference type="GO" id="GO:0016836">
    <property type="term" value="F:hydro-lyase activity"/>
    <property type="evidence" value="ECO:0007669"/>
    <property type="project" value="UniProtKB-ARBA"/>
</dbReference>
<evidence type="ECO:0000313" key="5">
    <source>
        <dbReference type="EMBL" id="OLF17463.1"/>
    </source>
</evidence>
<accession>A0A1Q8CSY7</accession>
<dbReference type="Proteomes" id="UP000185596">
    <property type="component" value="Unassembled WGS sequence"/>
</dbReference>
<keyword evidence="6" id="KW-1185">Reference proteome</keyword>
<proteinExistence type="inferred from homology"/>
<dbReference type="InterPro" id="IPR029017">
    <property type="entry name" value="Enolase-like_N"/>
</dbReference>
<dbReference type="GO" id="GO:0000287">
    <property type="term" value="F:magnesium ion binding"/>
    <property type="evidence" value="ECO:0007669"/>
    <property type="project" value="UniProtKB-ARBA"/>
</dbReference>
<dbReference type="InterPro" id="IPR036849">
    <property type="entry name" value="Enolase-like_C_sf"/>
</dbReference>
<dbReference type="PANTHER" id="PTHR48080:SF6">
    <property type="entry name" value="STARVATION-SENSING PROTEIN RSPA"/>
    <property type="match status" value="1"/>
</dbReference>